<gene>
    <name evidence="2" type="ORF">TRM7615_02582</name>
</gene>
<dbReference type="Proteomes" id="UP000244898">
    <property type="component" value="Unassembled WGS sequence"/>
</dbReference>
<keyword evidence="3" id="KW-1185">Reference proteome</keyword>
<name>A0A2R8C9F0_9RHOB</name>
<proteinExistence type="predicted"/>
<dbReference type="AlphaFoldDB" id="A0A2R8C9F0"/>
<organism evidence="2 3">
    <name type="scientific">Falsiruegeria mediterranea M17</name>
    <dbReference type="NCBI Taxonomy" id="1200281"/>
    <lineage>
        <taxon>Bacteria</taxon>
        <taxon>Pseudomonadati</taxon>
        <taxon>Pseudomonadota</taxon>
        <taxon>Alphaproteobacteria</taxon>
        <taxon>Rhodobacterales</taxon>
        <taxon>Roseobacteraceae</taxon>
        <taxon>Falsiruegeria</taxon>
    </lineage>
</organism>
<protein>
    <recommendedName>
        <fullName evidence="1">DUF3291 domain-containing protein</fullName>
    </recommendedName>
</protein>
<dbReference type="SUPFAM" id="SSF54909">
    <property type="entry name" value="Dimeric alpha+beta barrel"/>
    <property type="match status" value="1"/>
</dbReference>
<dbReference type="InterPro" id="IPR011008">
    <property type="entry name" value="Dimeric_a/b-barrel"/>
</dbReference>
<evidence type="ECO:0000313" key="3">
    <source>
        <dbReference type="Proteomes" id="UP000244898"/>
    </source>
</evidence>
<dbReference type="Pfam" id="PF11695">
    <property type="entry name" value="DUF3291"/>
    <property type="match status" value="1"/>
</dbReference>
<dbReference type="InterPro" id="IPR021708">
    <property type="entry name" value="DUF3291"/>
</dbReference>
<dbReference type="EMBL" id="ONZG01000006">
    <property type="protein sequence ID" value="SPJ29070.1"/>
    <property type="molecule type" value="Genomic_DNA"/>
</dbReference>
<dbReference type="RefSeq" id="WP_108788108.1">
    <property type="nucleotide sequence ID" value="NZ_ONZG01000006.1"/>
</dbReference>
<accession>A0A2R8C9F0</accession>
<evidence type="ECO:0000313" key="2">
    <source>
        <dbReference type="EMBL" id="SPJ29070.1"/>
    </source>
</evidence>
<dbReference type="OrthoDB" id="2376237at2"/>
<sequence length="158" mass="18219">MRHLAQINVSRLKYDVDDRRVQDFVRGIRRVNHLADRSPGFQWRYADDNGVAMQTTVPGQPNMIANLSVWDSIEALETFVWGTVHRQFFDRRAEWFDLLDTAHAAMWWVDTGTEPSLQEALDWLDHLRAHGDTDTAFGWAYLPEATRWRATSGTSATA</sequence>
<reference evidence="3" key="1">
    <citation type="submission" date="2018-03" db="EMBL/GenBank/DDBJ databases">
        <authorList>
            <person name="Rodrigo-Torres L."/>
            <person name="Arahal R. D."/>
            <person name="Lucena T."/>
        </authorList>
    </citation>
    <scope>NUCLEOTIDE SEQUENCE [LARGE SCALE GENOMIC DNA]</scope>
    <source>
        <strain evidence="3">CECT 7615</strain>
    </source>
</reference>
<evidence type="ECO:0000259" key="1">
    <source>
        <dbReference type="Pfam" id="PF11695"/>
    </source>
</evidence>
<feature type="domain" description="DUF3291" evidence="1">
    <location>
        <begin position="4"/>
        <end position="139"/>
    </location>
</feature>